<dbReference type="SMART" id="SM00452">
    <property type="entry name" value="STI"/>
    <property type="match status" value="1"/>
</dbReference>
<dbReference type="Gene3D" id="2.80.10.50">
    <property type="match status" value="1"/>
</dbReference>
<accession>A0ABC8IR68</accession>
<sequence length="193" mass="21148">MNPMFYFLLALTAVLAETANAGTPILDSDGNPVLGNASYYVRSREGGGLALNPFGVNICPLYVGLERSADNDGIPVKFSDWKSGDEFVPEDEPLNIEMDVKDTLCFEPTYWRISTTPVVPVTSLISTGPKPFTGQFRIRRSERFYRRICGAISGAIIDRNDCTDVGLSVDDLGLSRLALNAPSTFDVEFKKVP</sequence>
<dbReference type="SUPFAM" id="SSF50386">
    <property type="entry name" value="STI-like"/>
    <property type="match status" value="1"/>
</dbReference>
<proteinExistence type="predicted"/>
<feature type="signal peptide" evidence="1">
    <location>
        <begin position="1"/>
        <end position="21"/>
    </location>
</feature>
<evidence type="ECO:0000313" key="3">
    <source>
        <dbReference type="Proteomes" id="UP001642260"/>
    </source>
</evidence>
<keyword evidence="3" id="KW-1185">Reference proteome</keyword>
<evidence type="ECO:0000313" key="2">
    <source>
        <dbReference type="EMBL" id="CAH8286436.1"/>
    </source>
</evidence>
<name>A0ABC8IR68_ERUVS</name>
<protein>
    <submittedName>
        <fullName evidence="2">Uncharacterized protein</fullName>
    </submittedName>
</protein>
<dbReference type="InterPro" id="IPR011065">
    <property type="entry name" value="Kunitz_inhibitor_STI-like_sf"/>
</dbReference>
<dbReference type="Proteomes" id="UP001642260">
    <property type="component" value="Unassembled WGS sequence"/>
</dbReference>
<dbReference type="InterPro" id="IPR002160">
    <property type="entry name" value="Prot_inh_Kunz-lg"/>
</dbReference>
<dbReference type="Pfam" id="PF00197">
    <property type="entry name" value="Kunitz_legume"/>
    <property type="match status" value="1"/>
</dbReference>
<organism evidence="2 3">
    <name type="scientific">Eruca vesicaria subsp. sativa</name>
    <name type="common">Garden rocket</name>
    <name type="synonym">Eruca sativa</name>
    <dbReference type="NCBI Taxonomy" id="29727"/>
    <lineage>
        <taxon>Eukaryota</taxon>
        <taxon>Viridiplantae</taxon>
        <taxon>Streptophyta</taxon>
        <taxon>Embryophyta</taxon>
        <taxon>Tracheophyta</taxon>
        <taxon>Spermatophyta</taxon>
        <taxon>Magnoliopsida</taxon>
        <taxon>eudicotyledons</taxon>
        <taxon>Gunneridae</taxon>
        <taxon>Pentapetalae</taxon>
        <taxon>rosids</taxon>
        <taxon>malvids</taxon>
        <taxon>Brassicales</taxon>
        <taxon>Brassicaceae</taxon>
        <taxon>Brassiceae</taxon>
        <taxon>Eruca</taxon>
    </lineage>
</organism>
<feature type="chain" id="PRO_5044825852" evidence="1">
    <location>
        <begin position="22"/>
        <end position="193"/>
    </location>
</feature>
<gene>
    <name evidence="2" type="ORF">ERUC_LOCUS1033</name>
</gene>
<dbReference type="PANTHER" id="PTHR33107">
    <property type="entry name" value="KUNITZ TRYPSIN INHIBITOR 2"/>
    <property type="match status" value="1"/>
</dbReference>
<reference evidence="2 3" key="1">
    <citation type="submission" date="2022-03" db="EMBL/GenBank/DDBJ databases">
        <authorList>
            <person name="Macdonald S."/>
            <person name="Ahmed S."/>
            <person name="Newling K."/>
        </authorList>
    </citation>
    <scope>NUCLEOTIDE SEQUENCE [LARGE SCALE GENOMIC DNA]</scope>
</reference>
<keyword evidence="1" id="KW-0732">Signal</keyword>
<dbReference type="PANTHER" id="PTHR33107:SF12">
    <property type="entry name" value="KUNITZ TRYPSIN INHIBITOR 4"/>
    <property type="match status" value="1"/>
</dbReference>
<comment type="caution">
    <text evidence="2">The sequence shown here is derived from an EMBL/GenBank/DDBJ whole genome shotgun (WGS) entry which is preliminary data.</text>
</comment>
<evidence type="ECO:0000256" key="1">
    <source>
        <dbReference type="SAM" id="SignalP"/>
    </source>
</evidence>
<dbReference type="EMBL" id="CAKOAT010034448">
    <property type="protein sequence ID" value="CAH8286436.1"/>
    <property type="molecule type" value="Genomic_DNA"/>
</dbReference>
<dbReference type="AlphaFoldDB" id="A0ABC8IR68"/>
<dbReference type="PROSITE" id="PS00283">
    <property type="entry name" value="SOYBEAN_KUNITZ"/>
    <property type="match status" value="1"/>
</dbReference>